<dbReference type="GO" id="GO:2000641">
    <property type="term" value="P:regulation of early endosome to late endosome transport"/>
    <property type="evidence" value="ECO:0007669"/>
    <property type="project" value="TreeGrafter"/>
</dbReference>
<dbReference type="PANTHER" id="PTHR28544">
    <property type="entry name" value="PROTEIN FAM45A-RELATED"/>
    <property type="match status" value="1"/>
</dbReference>
<evidence type="ECO:0000313" key="2">
    <source>
        <dbReference type="EMBL" id="KAA0146378.1"/>
    </source>
</evidence>
<comment type="caution">
    <text evidence="2">The sequence shown here is derived from an EMBL/GenBank/DDBJ whole genome shotgun (WGS) entry which is preliminary data.</text>
</comment>
<evidence type="ECO:0000313" key="3">
    <source>
        <dbReference type="Proteomes" id="UP000325113"/>
    </source>
</evidence>
<dbReference type="EMBL" id="VLTM01000189">
    <property type="protein sequence ID" value="KAA0146378.1"/>
    <property type="molecule type" value="Genomic_DNA"/>
</dbReference>
<organism evidence="2 3">
    <name type="scientific">Cafeteria roenbergensis</name>
    <name type="common">Marine flagellate</name>
    <dbReference type="NCBI Taxonomy" id="33653"/>
    <lineage>
        <taxon>Eukaryota</taxon>
        <taxon>Sar</taxon>
        <taxon>Stramenopiles</taxon>
        <taxon>Bigyra</taxon>
        <taxon>Opalozoa</taxon>
        <taxon>Bicosoecida</taxon>
        <taxon>Cafeteriaceae</taxon>
        <taxon>Cafeteria</taxon>
    </lineage>
</organism>
<dbReference type="PANTHER" id="PTHR28544:SF1">
    <property type="entry name" value="DENN DOMAIN-CONTAINING PROTEIN 10-RELATED"/>
    <property type="match status" value="1"/>
</dbReference>
<dbReference type="InterPro" id="IPR042431">
    <property type="entry name" value="FAM45"/>
</dbReference>
<protein>
    <recommendedName>
        <fullName evidence="4">UDENN domain-containing protein</fullName>
    </recommendedName>
</protein>
<dbReference type="GO" id="GO:0015031">
    <property type="term" value="P:protein transport"/>
    <property type="evidence" value="ECO:0007669"/>
    <property type="project" value="TreeGrafter"/>
</dbReference>
<name>A0A5A8C0C0_CAFRO</name>
<dbReference type="AlphaFoldDB" id="A0A5A8C0C0"/>
<evidence type="ECO:0000256" key="1">
    <source>
        <dbReference type="ARBA" id="ARBA00022658"/>
    </source>
</evidence>
<accession>A0A5A8C0C0</accession>
<reference evidence="2 3" key="1">
    <citation type="submission" date="2019-07" db="EMBL/GenBank/DDBJ databases">
        <title>Genomes of Cafeteria roenbergensis.</title>
        <authorList>
            <person name="Fischer M.G."/>
            <person name="Hackl T."/>
            <person name="Roman M."/>
        </authorList>
    </citation>
    <scope>NUCLEOTIDE SEQUENCE [LARGE SCALE GENOMIC DNA]</scope>
    <source>
        <strain evidence="2 3">Cflag</strain>
    </source>
</reference>
<dbReference type="GO" id="GO:0005770">
    <property type="term" value="C:late endosome"/>
    <property type="evidence" value="ECO:0007669"/>
    <property type="project" value="TreeGrafter"/>
</dbReference>
<evidence type="ECO:0008006" key="4">
    <source>
        <dbReference type="Google" id="ProtNLM"/>
    </source>
</evidence>
<keyword evidence="1" id="KW-0344">Guanine-nucleotide releasing factor</keyword>
<sequence length="404" mass="40956">MALAPVPSDASPLRCVAWAEQDLAGEWTVVWSFPGPSSREAECLIAARSPDVDGPCFSRVGDDWCYSAPVAYAAPRERGRAAGAVHLIASEFHPERWLSLAAHVAGLAEADPSPMPMQRAYLEAVTSGEVAGADGPAWRSDATADGAALMEASRLGAVCRILGRDLPVVWAALLLRRRVVFYAGSAADVCQACRAMPLLVAHRGRREWERLRPLVCGAAGSARLAAPLPGAGAPAAEVKAAREAAAASSSSAAEGAVSAAQMAAAGGLAELAELATTSWSIAGTTAAALEGMPSLWDVWVDLSARRVAVSAACEGLLRADTPAHATAMAAAVEAATAAGGAGAEAAGPAIGRALAKVSKQLVAKLSDVGEPTEAALEAAGVSGPMVQLMLGIARAEPGVRVPPA</sequence>
<dbReference type="Proteomes" id="UP000325113">
    <property type="component" value="Unassembled WGS sequence"/>
</dbReference>
<gene>
    <name evidence="2" type="ORF">FNF31_07796</name>
</gene>
<dbReference type="GO" id="GO:0005085">
    <property type="term" value="F:guanyl-nucleotide exchange factor activity"/>
    <property type="evidence" value="ECO:0007669"/>
    <property type="project" value="UniProtKB-KW"/>
</dbReference>
<proteinExistence type="predicted"/>
<dbReference type="GO" id="GO:0031267">
    <property type="term" value="F:small GTPase binding"/>
    <property type="evidence" value="ECO:0007669"/>
    <property type="project" value="TreeGrafter"/>
</dbReference>